<evidence type="ECO:0000256" key="4">
    <source>
        <dbReference type="SAM" id="Coils"/>
    </source>
</evidence>
<dbReference type="PANTHER" id="PTHR13132">
    <property type="entry name" value="ALPHA- 1,6 -FUCOSYLTRANSFERASE"/>
    <property type="match status" value="1"/>
</dbReference>
<dbReference type="InterPro" id="IPR045573">
    <property type="entry name" value="Fut8_N_cat"/>
</dbReference>
<dbReference type="PANTHER" id="PTHR13132:SF29">
    <property type="entry name" value="ALPHA-(1,6)-FUCOSYLTRANSFERASE"/>
    <property type="match status" value="1"/>
</dbReference>
<comment type="similarity">
    <text evidence="3">Belongs to the glycosyltransferase 23 family.</text>
</comment>
<dbReference type="Proteomes" id="UP000675881">
    <property type="component" value="Chromosome 8"/>
</dbReference>
<dbReference type="Pfam" id="PF19745">
    <property type="entry name" value="FUT8_N_cat"/>
    <property type="match status" value="2"/>
</dbReference>
<keyword evidence="4" id="KW-0175">Coiled coil</keyword>
<protein>
    <submittedName>
        <fullName evidence="5">FUT8</fullName>
        <ecNumber evidence="5">2.4.1.68</ecNumber>
    </submittedName>
</protein>
<evidence type="ECO:0000256" key="2">
    <source>
        <dbReference type="ARBA" id="ARBA00022679"/>
    </source>
</evidence>
<keyword evidence="1 3" id="KW-0328">Glycosyltransferase</keyword>
<reference evidence="5" key="1">
    <citation type="submission" date="2021-02" db="EMBL/GenBank/DDBJ databases">
        <authorList>
            <person name="Bekaert M."/>
        </authorList>
    </citation>
    <scope>NUCLEOTIDE SEQUENCE</scope>
    <source>
        <strain evidence="5">IoA-00</strain>
    </source>
</reference>
<evidence type="ECO:0000256" key="1">
    <source>
        <dbReference type="ARBA" id="ARBA00022676"/>
    </source>
</evidence>
<dbReference type="CDD" id="cd11300">
    <property type="entry name" value="Fut8_like"/>
    <property type="match status" value="1"/>
</dbReference>
<keyword evidence="2 3" id="KW-0808">Transferase</keyword>
<dbReference type="Gene3D" id="3.40.50.11350">
    <property type="match status" value="1"/>
</dbReference>
<dbReference type="EC" id="2.4.1.68" evidence="5"/>
<evidence type="ECO:0000313" key="5">
    <source>
        <dbReference type="EMBL" id="CAF3029922.1"/>
    </source>
</evidence>
<name>A0A7R8HDP7_LEPSM</name>
<proteinExistence type="inferred from homology"/>
<keyword evidence="6" id="KW-1185">Reference proteome</keyword>
<dbReference type="AlphaFoldDB" id="A0A7R8HDP7"/>
<dbReference type="EMBL" id="HG994587">
    <property type="protein sequence ID" value="CAF3029922.1"/>
    <property type="molecule type" value="Genomic_DNA"/>
</dbReference>
<evidence type="ECO:0000256" key="3">
    <source>
        <dbReference type="PROSITE-ProRule" id="PRU00992"/>
    </source>
</evidence>
<accession>A0A7R8HDP7</accession>
<organism evidence="5 6">
    <name type="scientific">Lepeophtheirus salmonis</name>
    <name type="common">Salmon louse</name>
    <name type="synonym">Caligus salmonis</name>
    <dbReference type="NCBI Taxonomy" id="72036"/>
    <lineage>
        <taxon>Eukaryota</taxon>
        <taxon>Metazoa</taxon>
        <taxon>Ecdysozoa</taxon>
        <taxon>Arthropoda</taxon>
        <taxon>Crustacea</taxon>
        <taxon>Multicrustacea</taxon>
        <taxon>Hexanauplia</taxon>
        <taxon>Copepoda</taxon>
        <taxon>Siphonostomatoida</taxon>
        <taxon>Caligidae</taxon>
        <taxon>Lepeophtheirus</taxon>
    </lineage>
</organism>
<dbReference type="GO" id="GO:0008424">
    <property type="term" value="F:glycoprotein 6-alpha-L-fucosyltransferase activity"/>
    <property type="evidence" value="ECO:0007669"/>
    <property type="project" value="UniProtKB-EC"/>
</dbReference>
<dbReference type="InterPro" id="IPR027350">
    <property type="entry name" value="GT23_dom"/>
</dbReference>
<dbReference type="OrthoDB" id="2014825at2759"/>
<dbReference type="GO" id="GO:0006487">
    <property type="term" value="P:protein N-linked glycosylation"/>
    <property type="evidence" value="ECO:0007669"/>
    <property type="project" value="TreeGrafter"/>
</dbReference>
<dbReference type="PROSITE" id="PS51659">
    <property type="entry name" value="GT23"/>
    <property type="match status" value="1"/>
</dbReference>
<sequence>MWSSKTSSQLDNSPEFSEDLLKQLEEAQKQIERLTDDNIRLTNIVKDYQIKEGGDSFHPVKDKLKESHDSSSHHQRLWMVRLKFFEHRLKSQNEELSSKLKETREMDMLLGDYKSLRISLCTFNPFDSLTNPSDCKNARKLLCNLNKGCGYGCQIHHVVYCFVSAIGAGRALVLKSKGWRYNRAGFENVFKPLSETCQRIPEVLQGELPLSRSSWPGKEDTVNVDIPIVDSVNPRPKHLPPSIPKEIASRIIRLHGDPIVWWISEVLRYILRPQEDLQVLLNSTEEDKLPRDKSPYVGIHVRRTDKRFKYLDASLGSNVERRVYVASDDPRVLVECRKKFPHYSFYGDATVARSAAVSSRYSSDSLKGVITDIHLLSKADYLVCTFSSQVCRIAYEILQNRFPDGHDRFKSLDDIWYFWRPG</sequence>
<feature type="coiled-coil region" evidence="4">
    <location>
        <begin position="17"/>
        <end position="51"/>
    </location>
</feature>
<evidence type="ECO:0000313" key="6">
    <source>
        <dbReference type="Proteomes" id="UP000675881"/>
    </source>
</evidence>
<feature type="region of interest" description="Important for donor substrate binding" evidence="3">
    <location>
        <begin position="302"/>
        <end position="303"/>
    </location>
</feature>
<gene>
    <name evidence="5" type="ORF">LSAA_13611</name>
</gene>